<dbReference type="Gene3D" id="1.25.10.10">
    <property type="entry name" value="Leucine-rich Repeat Variant"/>
    <property type="match status" value="1"/>
</dbReference>
<reference evidence="4" key="1">
    <citation type="submission" date="2020-11" db="EMBL/GenBank/DDBJ databases">
        <authorList>
            <person name="Tran Van P."/>
        </authorList>
    </citation>
    <scope>NUCLEOTIDE SEQUENCE</scope>
</reference>
<dbReference type="OrthoDB" id="5918429at2759"/>
<keyword evidence="5" id="KW-1185">Reference proteome</keyword>
<feature type="compositionally biased region" description="Basic and acidic residues" evidence="3">
    <location>
        <begin position="1212"/>
        <end position="1221"/>
    </location>
</feature>
<dbReference type="InterPro" id="IPR011989">
    <property type="entry name" value="ARM-like"/>
</dbReference>
<dbReference type="GO" id="GO:0008017">
    <property type="term" value="F:microtubule binding"/>
    <property type="evidence" value="ECO:0007669"/>
    <property type="project" value="TreeGrafter"/>
</dbReference>
<feature type="compositionally biased region" description="Low complexity" evidence="3">
    <location>
        <begin position="883"/>
        <end position="895"/>
    </location>
</feature>
<feature type="region of interest" description="Disordered" evidence="3">
    <location>
        <begin position="876"/>
        <end position="921"/>
    </location>
</feature>
<comment type="similarity">
    <text evidence="1">Belongs to the adenomatous polyposis coli (APC) family.</text>
</comment>
<feature type="non-terminal residue" evidence="4">
    <location>
        <position position="1"/>
    </location>
</feature>
<feature type="region of interest" description="Disordered" evidence="3">
    <location>
        <begin position="1131"/>
        <end position="1155"/>
    </location>
</feature>
<name>A0A7R9KSY8_9ACAR</name>
<dbReference type="Pfam" id="PF05923">
    <property type="entry name" value="APC_r"/>
    <property type="match status" value="3"/>
</dbReference>
<organism evidence="4">
    <name type="scientific">Medioppia subpectinata</name>
    <dbReference type="NCBI Taxonomy" id="1979941"/>
    <lineage>
        <taxon>Eukaryota</taxon>
        <taxon>Metazoa</taxon>
        <taxon>Ecdysozoa</taxon>
        <taxon>Arthropoda</taxon>
        <taxon>Chelicerata</taxon>
        <taxon>Arachnida</taxon>
        <taxon>Acari</taxon>
        <taxon>Acariformes</taxon>
        <taxon>Sarcoptiformes</taxon>
        <taxon>Oribatida</taxon>
        <taxon>Brachypylina</taxon>
        <taxon>Oppioidea</taxon>
        <taxon>Oppiidae</taxon>
        <taxon>Medioppia</taxon>
    </lineage>
</organism>
<dbReference type="GO" id="GO:0045295">
    <property type="term" value="F:gamma-catenin binding"/>
    <property type="evidence" value="ECO:0007669"/>
    <property type="project" value="TreeGrafter"/>
</dbReference>
<feature type="compositionally biased region" description="Polar residues" evidence="3">
    <location>
        <begin position="1193"/>
        <end position="1209"/>
    </location>
</feature>
<dbReference type="PANTHER" id="PTHR12607:SF12">
    <property type="entry name" value="APC-LIKE, ISOFORM A-RELATED"/>
    <property type="match status" value="1"/>
</dbReference>
<dbReference type="GO" id="GO:0007389">
    <property type="term" value="P:pattern specification process"/>
    <property type="evidence" value="ECO:0007669"/>
    <property type="project" value="TreeGrafter"/>
</dbReference>
<dbReference type="GO" id="GO:0008013">
    <property type="term" value="F:beta-catenin binding"/>
    <property type="evidence" value="ECO:0007669"/>
    <property type="project" value="InterPro"/>
</dbReference>
<dbReference type="InterPro" id="IPR009223">
    <property type="entry name" value="APC_rpt"/>
</dbReference>
<accession>A0A7R9KSY8</accession>
<feature type="region of interest" description="Disordered" evidence="3">
    <location>
        <begin position="1057"/>
        <end position="1083"/>
    </location>
</feature>
<protein>
    <recommendedName>
        <fullName evidence="6">Adenomatous polyposis coli protein</fullName>
    </recommendedName>
</protein>
<dbReference type="GO" id="GO:0001708">
    <property type="term" value="P:cell fate specification"/>
    <property type="evidence" value="ECO:0007669"/>
    <property type="project" value="TreeGrafter"/>
</dbReference>
<dbReference type="GO" id="GO:0016342">
    <property type="term" value="C:catenin complex"/>
    <property type="evidence" value="ECO:0007669"/>
    <property type="project" value="TreeGrafter"/>
</dbReference>
<feature type="compositionally biased region" description="Polar residues" evidence="3">
    <location>
        <begin position="1131"/>
        <end position="1149"/>
    </location>
</feature>
<dbReference type="PANTHER" id="PTHR12607">
    <property type="entry name" value="ADENOMATOUS POLYPOSIS COLI PROTEIN FAMILY"/>
    <property type="match status" value="1"/>
</dbReference>
<evidence type="ECO:0000256" key="1">
    <source>
        <dbReference type="ARBA" id="ARBA00009051"/>
    </source>
</evidence>
<dbReference type="Proteomes" id="UP000759131">
    <property type="component" value="Unassembled WGS sequence"/>
</dbReference>
<keyword evidence="2" id="KW-0879">Wnt signaling pathway</keyword>
<evidence type="ECO:0000313" key="4">
    <source>
        <dbReference type="EMBL" id="CAD7628819.1"/>
    </source>
</evidence>
<feature type="compositionally biased region" description="Basic and acidic residues" evidence="3">
    <location>
        <begin position="904"/>
        <end position="917"/>
    </location>
</feature>
<evidence type="ECO:0000313" key="5">
    <source>
        <dbReference type="Proteomes" id="UP000759131"/>
    </source>
</evidence>
<dbReference type="InterPro" id="IPR000225">
    <property type="entry name" value="Armadillo"/>
</dbReference>
<dbReference type="GO" id="GO:0016055">
    <property type="term" value="P:Wnt signaling pathway"/>
    <property type="evidence" value="ECO:0007669"/>
    <property type="project" value="UniProtKB-KW"/>
</dbReference>
<proteinExistence type="inferred from homology"/>
<feature type="region of interest" description="Disordered" evidence="3">
    <location>
        <begin position="1176"/>
        <end position="1221"/>
    </location>
</feature>
<dbReference type="GO" id="GO:0007399">
    <property type="term" value="P:nervous system development"/>
    <property type="evidence" value="ECO:0007669"/>
    <property type="project" value="TreeGrafter"/>
</dbReference>
<dbReference type="SMART" id="SM00185">
    <property type="entry name" value="ARM"/>
    <property type="match status" value="7"/>
</dbReference>
<dbReference type="InterPro" id="IPR026818">
    <property type="entry name" value="Apc_fam"/>
</dbReference>
<feature type="compositionally biased region" description="Polar residues" evidence="3">
    <location>
        <begin position="1066"/>
        <end position="1077"/>
    </location>
</feature>
<dbReference type="GO" id="GO:0030877">
    <property type="term" value="C:beta-catenin destruction complex"/>
    <property type="evidence" value="ECO:0007669"/>
    <property type="project" value="TreeGrafter"/>
</dbReference>
<dbReference type="EMBL" id="CAJPIZ010006121">
    <property type="protein sequence ID" value="CAG2109249.1"/>
    <property type="molecule type" value="Genomic_DNA"/>
</dbReference>
<dbReference type="FunFam" id="1.25.10.10:FF:001248">
    <property type="entry name" value="Adenomatous polyposis coli protein, putative"/>
    <property type="match status" value="1"/>
</dbReference>
<dbReference type="SUPFAM" id="SSF48371">
    <property type="entry name" value="ARM repeat"/>
    <property type="match status" value="1"/>
</dbReference>
<feature type="region of interest" description="Disordered" evidence="3">
    <location>
        <begin position="1754"/>
        <end position="1808"/>
    </location>
</feature>
<dbReference type="GO" id="GO:0016477">
    <property type="term" value="P:cell migration"/>
    <property type="evidence" value="ECO:0007669"/>
    <property type="project" value="TreeGrafter"/>
</dbReference>
<evidence type="ECO:0000256" key="2">
    <source>
        <dbReference type="ARBA" id="ARBA00022687"/>
    </source>
</evidence>
<evidence type="ECO:0008006" key="6">
    <source>
        <dbReference type="Google" id="ProtNLM"/>
    </source>
</evidence>
<dbReference type="GO" id="GO:0005881">
    <property type="term" value="C:cytoplasmic microtubule"/>
    <property type="evidence" value="ECO:0007669"/>
    <property type="project" value="TreeGrafter"/>
</dbReference>
<dbReference type="EMBL" id="OC860696">
    <property type="protein sequence ID" value="CAD7628819.1"/>
    <property type="molecule type" value="Genomic_DNA"/>
</dbReference>
<dbReference type="GO" id="GO:0090090">
    <property type="term" value="P:negative regulation of canonical Wnt signaling pathway"/>
    <property type="evidence" value="ECO:0007669"/>
    <property type="project" value="TreeGrafter"/>
</dbReference>
<dbReference type="Pfam" id="PF00514">
    <property type="entry name" value="Arm"/>
    <property type="match status" value="1"/>
</dbReference>
<feature type="region of interest" description="Disordered" evidence="3">
    <location>
        <begin position="1264"/>
        <end position="1299"/>
    </location>
</feature>
<dbReference type="GO" id="GO:0007026">
    <property type="term" value="P:negative regulation of microtubule depolymerization"/>
    <property type="evidence" value="ECO:0007669"/>
    <property type="project" value="TreeGrafter"/>
</dbReference>
<gene>
    <name evidence="4" type="ORF">OSB1V03_LOCUS9239</name>
</gene>
<feature type="region of interest" description="Disordered" evidence="3">
    <location>
        <begin position="1365"/>
        <end position="1389"/>
    </location>
</feature>
<sequence>MNSMNGEKNGGQNGPKIVEMVYSLLEMLRLSSAQEMSSKLLLMSHSPQICQEMRQHGCLPLLIQLIHQPIDADNSAANGEDASQRLADERQLRDRASKTLKNIIYNSAKSRREIRVLKLIDDLRSFVNYLRLNGQQTANEELTDHPNGSVAYLLKVSFDEQHRHIITLLGGVYAIAEVIQYDYEYHKNARNNGCIALRRYSLMTLINLTFGDSQTKSLLATMKSFMRALVHNLESPAEELRQVAASLLRNLSWKADYITKQILREVGTVALLTQAGLEATKESTLKSILSALWNLTAHCGPNKADFCGVKGALPFLISTLTPNSSTNSMTIVENGGGILRNISSYIVMNEEYRQVLRKHNTLAILLEQLKSPSIPVVSNACVTLWNLSAHCPKDQSTLWELGAVPMLRNLTTSRHKMIAMGSSATLKNLFSSSVAPNYRSMNGNDSYGCVNGSNSCSIPSLEARKLKALKDDMNCNLSETYDPIDSPKVSPSHEPYVRCKSTTTLKNVYLPGRMYTSLSGHINPHQVSRSSSHDSIGSTHSEPVTKFKDMEHNMRSIYPFSTQLMPQMYSTLSSNDSRISDKDLDIGADFDVYCGESNSQMNISAKSSSFTDAELDVDLDCDPEPTDYSKRYKERAIDDFIAPRCIRPRVRQLDVDLDCDPEPTDYSKRYKERAIDDFIAPRCNTSHKPEVAACEDSVKVYKTEGTPLNFSLASSLSDLRDTGLTFAEEKKDLCASLAANDAHNSTTFDAIAQHYKHCNNSDIKTSDKPRVMFKKPTLPPKPKFTISPKKPTIDESVEECDHSHKIEPNNSANNSVVFDDNLMKASISTNSIVSNENICEETPLMYSRSSSINSLSDCEIKSDVCQSSVVSEFSRRASEVVTPSDLPDSPLDSPRPLSPKPTPRLHDRQTGKRETDRQTTAVHNKCNSNEMDCKPTDNVSENCVFFEDRHITYATEGTPAIFSLCTSLSSLTEDIDAINLNDNNGYKSDGLTQIVEVNDMNDMDSQIVYTSSEDEGEDQLLAACISSGMKSISNEKTISCNSLQRIKPKEVVVNSSSVKSIPIPKQRSTASSESMTRSAPDGRPSYMNAMKVSPISPILPILPILTTHAYNDRKDTIQVYATEDTPCVLSKTSSLTNGKSRNTSMNPIHNISDESDDEEILQKCIESGMTASRKLINTSNKCDKNANKRSPKTPKSTPNASPNSENLNAMTHKKDDKSDINADQSRRYFVEDTPVQLSHCQSSLSSLSIDSDDHMEDQKLLNEAITRGMNQKKTSTKTTKSKSHHKKATDNVMTSSNRSVESVDDAITYTVYYKSDGLAKGELNRKPNDSVMVSSVMTDSSCLSDLDHQKPPSLMDNSMFSSTESFSYRQMAPKPTQTKPANKRSDESQILLENVKPPSLMDEISMSQSCASITSDIPDLAFDNEAKNDSKISEMAKMCANRINSMTYSADNLHVDPNETTFHNKNALNSKIISTQFEYDLSDTEISEDIPVDNAGPKCVSQNDIIMDFTTSSSTLLSLESPTICSDVISEFEDKTRLSRREKELMLSKRRFSPIGSEECLATDEHSVVSDGSDADSATYNVNSPRRARIVRPVASKSSNDKFESVIPFNYSLAKNKYTAKQTRTSALRASRSRSVETHLSEDTIISHNKVTDRHMYSNDGNKYIDYMVHKADFAFTDYKRAKPRADTSAKNREHNNKSLLTSVRSKLSASLSSHALGASNASLSSNSSNGLTPSCASFSRRLEVQSRIASLWKRSKSTATESKSKKMDLSRSISARRSFGKSKKNVDQKGGSLVRSSTYEKLPQSPDEASNTFFATKHDHNCNDDNNSQEFGQFSADVSRHSCLSHRCLSHHILAPNITYKILNKQNESIVDDIQLEFPETDALDLLQVLEAMGLCVQCDHEEDIAYEFPSLQHQSPKDCQNWVSDDNIGEHDVYDMHNMVYCG</sequence>
<dbReference type="InterPro" id="IPR016024">
    <property type="entry name" value="ARM-type_fold"/>
</dbReference>
<evidence type="ECO:0000256" key="3">
    <source>
        <dbReference type="SAM" id="MobiDB-lite"/>
    </source>
</evidence>